<dbReference type="EMBL" id="CP001154">
    <property type="protein sequence ID" value="ACO73371.1"/>
    <property type="molecule type" value="Genomic_DNA"/>
</dbReference>
<dbReference type="AlphaFoldDB" id="C1DBH3"/>
<accession>C1DBH3</accession>
<dbReference type="Proteomes" id="UP000002010">
    <property type="component" value="Chromosome"/>
</dbReference>
<reference evidence="1 2" key="1">
    <citation type="journal article" date="2009" name="PLoS Genet.">
        <title>The complete genome and proteome of Laribacter hongkongensis reveal potential mechanisms for adaptations to different temperatures and habitats.</title>
        <authorList>
            <person name="Woo P.C."/>
            <person name="Lau S.K."/>
            <person name="Tse H."/>
            <person name="Teng J.L."/>
            <person name="Curreem S.O."/>
            <person name="Tsang A.K."/>
            <person name="Fan R.Y."/>
            <person name="Wong G.K."/>
            <person name="Huang Y."/>
            <person name="Loman N.J."/>
            <person name="Snyder L.A."/>
            <person name="Cai J.J."/>
            <person name="Huang J.D."/>
            <person name="Mak W."/>
            <person name="Pallen M.J."/>
            <person name="Lok S."/>
            <person name="Yuen K.Y."/>
        </authorList>
    </citation>
    <scope>NUCLEOTIDE SEQUENCE [LARGE SCALE GENOMIC DNA]</scope>
    <source>
        <strain evidence="1 2">HLHK9</strain>
    </source>
</reference>
<dbReference type="HOGENOM" id="CLU_1584415_0_0_4"/>
<dbReference type="KEGG" id="lhk:LHK_00376"/>
<proteinExistence type="predicted"/>
<organism evidence="1 2">
    <name type="scientific">Laribacter hongkongensis (strain HLHK9)</name>
    <dbReference type="NCBI Taxonomy" id="557598"/>
    <lineage>
        <taxon>Bacteria</taxon>
        <taxon>Pseudomonadati</taxon>
        <taxon>Pseudomonadota</taxon>
        <taxon>Betaproteobacteria</taxon>
        <taxon>Neisseriales</taxon>
        <taxon>Aquaspirillaceae</taxon>
        <taxon>Laribacter</taxon>
    </lineage>
</organism>
<evidence type="ECO:0000313" key="2">
    <source>
        <dbReference type="Proteomes" id="UP000002010"/>
    </source>
</evidence>
<name>C1DBH3_LARHH</name>
<evidence type="ECO:0000313" key="1">
    <source>
        <dbReference type="EMBL" id="ACO73371.1"/>
    </source>
</evidence>
<dbReference type="RefSeq" id="WP_041825436.1">
    <property type="nucleotide sequence ID" value="NC_012559.1"/>
</dbReference>
<keyword evidence="2" id="KW-1185">Reference proteome</keyword>
<protein>
    <submittedName>
        <fullName evidence="1">Uncharacterized protein</fullName>
    </submittedName>
</protein>
<sequence>MNSSVNSCMNRKSKRLEQRIKPRKPVPWYLRRSSGRIARILPHELMNAFAPIRNVFEQLQAGEIDAEAGSDQPVVLNANGNLCLLVPALEGWADVWEQIAGHFGFKVNVSPIRLLADKLGTDRMLSLEEVQAGLAVVDRCQQAAMGLDAYELRRVMSEAKRTVEQDNG</sequence>
<gene>
    <name evidence="1" type="ordered locus">LHK_00376</name>
</gene>